<organism evidence="6 7">
    <name type="scientific">Rossellomorea pakistanensis</name>
    <dbReference type="NCBI Taxonomy" id="992288"/>
    <lineage>
        <taxon>Bacteria</taxon>
        <taxon>Bacillati</taxon>
        <taxon>Bacillota</taxon>
        <taxon>Bacilli</taxon>
        <taxon>Bacillales</taxon>
        <taxon>Bacillaceae</taxon>
        <taxon>Rossellomorea</taxon>
    </lineage>
</organism>
<dbReference type="InterPro" id="IPR050738">
    <property type="entry name" value="Sulfatase"/>
</dbReference>
<dbReference type="InterPro" id="IPR017850">
    <property type="entry name" value="Alkaline_phosphatase_core_sf"/>
</dbReference>
<dbReference type="PROSITE" id="PS00149">
    <property type="entry name" value="SULFATASE_2"/>
    <property type="match status" value="1"/>
</dbReference>
<proteinExistence type="inferred from homology"/>
<keyword evidence="7" id="KW-1185">Reference proteome</keyword>
<reference evidence="6 7" key="1">
    <citation type="submission" date="2021-01" db="EMBL/GenBank/DDBJ databases">
        <title>Genomic Encyclopedia of Type Strains, Phase IV (KMG-IV): sequencing the most valuable type-strain genomes for metagenomic binning, comparative biology and taxonomic classification.</title>
        <authorList>
            <person name="Goeker M."/>
        </authorList>
    </citation>
    <scope>NUCLEOTIDE SEQUENCE [LARGE SCALE GENOMIC DNA]</scope>
    <source>
        <strain evidence="6 7">DSM 24834</strain>
    </source>
</reference>
<protein>
    <submittedName>
        <fullName evidence="6">Arylsulfatase A-like enzyme</fullName>
    </submittedName>
</protein>
<comment type="similarity">
    <text evidence="1">Belongs to the sulfatase family.</text>
</comment>
<evidence type="ECO:0000313" key="6">
    <source>
        <dbReference type="EMBL" id="MBM7587282.1"/>
    </source>
</evidence>
<dbReference type="PANTHER" id="PTHR42693:SF53">
    <property type="entry name" value="ENDO-4-O-SULFATASE"/>
    <property type="match status" value="1"/>
</dbReference>
<evidence type="ECO:0000313" key="7">
    <source>
        <dbReference type="Proteomes" id="UP001646157"/>
    </source>
</evidence>
<accession>A0ABS2NHE3</accession>
<evidence type="ECO:0000259" key="5">
    <source>
        <dbReference type="Pfam" id="PF00884"/>
    </source>
</evidence>
<sequence>MNQRRPNLIYLFADQWRRQAAGYAKEDPVYTPNIDQFALESMTFPQAVTCNPLCSPHRASLLTGKYPMSTGVYTNCKVGADVMLKPEERCISDVLKESGYATGYIGKWHLDLPELQYQSQPESGASGWDAYTPPGPKRHGFDEWYSYGAWDDHLSPHYWQDSPEKIKPNQWSVEHETDKAIEFINSRNPDEPFALFVSWNPPHSPFDQVPKQYKDVYKQQSLPLRKNVTSDSFKVHTGEEVGGGLEELQENQKNYFAAITGIDENFGRILDVLRELQLEEDTIIVLTSDHGEMMGSHGLMAKHVWYEESIGIPFLIRWPGKIPAIATDSLLNTVDIMPTLLTLLGLPVPSQVEGTDLSPILKGEKKELVNQSYLCAYPGRKEAIEQFRQSGMDNRAYGWRGIRTKNYMYVVHKGYSPRKKTVRMLYDLEKDPYQLEPEVIEIPHSHVIAQKLEEKLALWLNRTNDPFNINNEVKNI</sequence>
<dbReference type="InterPro" id="IPR000917">
    <property type="entry name" value="Sulfatase_N"/>
</dbReference>
<dbReference type="Proteomes" id="UP001646157">
    <property type="component" value="Unassembled WGS sequence"/>
</dbReference>
<keyword evidence="2" id="KW-0479">Metal-binding</keyword>
<feature type="domain" description="Sulfatase N-terminal" evidence="5">
    <location>
        <begin position="6"/>
        <end position="345"/>
    </location>
</feature>
<comment type="caution">
    <text evidence="6">The sequence shown here is derived from an EMBL/GenBank/DDBJ whole genome shotgun (WGS) entry which is preliminary data.</text>
</comment>
<evidence type="ECO:0000256" key="1">
    <source>
        <dbReference type="ARBA" id="ARBA00008779"/>
    </source>
</evidence>
<dbReference type="Gene3D" id="3.30.1120.10">
    <property type="match status" value="1"/>
</dbReference>
<dbReference type="RefSeq" id="WP_205174476.1">
    <property type="nucleotide sequence ID" value="NZ_JAFBDZ010000004.1"/>
</dbReference>
<dbReference type="Pfam" id="PF00884">
    <property type="entry name" value="Sulfatase"/>
    <property type="match status" value="1"/>
</dbReference>
<evidence type="ECO:0000256" key="2">
    <source>
        <dbReference type="ARBA" id="ARBA00022723"/>
    </source>
</evidence>
<dbReference type="PANTHER" id="PTHR42693">
    <property type="entry name" value="ARYLSULFATASE FAMILY MEMBER"/>
    <property type="match status" value="1"/>
</dbReference>
<dbReference type="SUPFAM" id="SSF53649">
    <property type="entry name" value="Alkaline phosphatase-like"/>
    <property type="match status" value="1"/>
</dbReference>
<gene>
    <name evidence="6" type="ORF">JOC86_003855</name>
</gene>
<name>A0ABS2NHE3_9BACI</name>
<evidence type="ECO:0000256" key="3">
    <source>
        <dbReference type="ARBA" id="ARBA00022801"/>
    </source>
</evidence>
<keyword evidence="3" id="KW-0378">Hydrolase</keyword>
<dbReference type="Gene3D" id="3.40.720.10">
    <property type="entry name" value="Alkaline Phosphatase, subunit A"/>
    <property type="match status" value="1"/>
</dbReference>
<evidence type="ECO:0000256" key="4">
    <source>
        <dbReference type="ARBA" id="ARBA00022837"/>
    </source>
</evidence>
<keyword evidence="4" id="KW-0106">Calcium</keyword>
<dbReference type="CDD" id="cd16034">
    <property type="entry name" value="sulfatase_like"/>
    <property type="match status" value="1"/>
</dbReference>
<dbReference type="EMBL" id="JAFBDZ010000004">
    <property type="protein sequence ID" value="MBM7587282.1"/>
    <property type="molecule type" value="Genomic_DNA"/>
</dbReference>
<dbReference type="InterPro" id="IPR024607">
    <property type="entry name" value="Sulfatase_CS"/>
</dbReference>